<evidence type="ECO:0000313" key="3">
    <source>
        <dbReference type="EMBL" id="TDL15602.1"/>
    </source>
</evidence>
<protein>
    <submittedName>
        <fullName evidence="3">Uncharacterized protein</fullName>
    </submittedName>
</protein>
<organism evidence="3 4">
    <name type="scientific">Rickenella mellea</name>
    <dbReference type="NCBI Taxonomy" id="50990"/>
    <lineage>
        <taxon>Eukaryota</taxon>
        <taxon>Fungi</taxon>
        <taxon>Dikarya</taxon>
        <taxon>Basidiomycota</taxon>
        <taxon>Agaricomycotina</taxon>
        <taxon>Agaricomycetes</taxon>
        <taxon>Hymenochaetales</taxon>
        <taxon>Rickenellaceae</taxon>
        <taxon>Rickenella</taxon>
    </lineage>
</organism>
<feature type="compositionally biased region" description="Basic and acidic residues" evidence="1">
    <location>
        <begin position="11"/>
        <end position="21"/>
    </location>
</feature>
<dbReference type="AlphaFoldDB" id="A0A4Y7PLA7"/>
<evidence type="ECO:0000256" key="1">
    <source>
        <dbReference type="SAM" id="MobiDB-lite"/>
    </source>
</evidence>
<dbReference type="EMBL" id="ML170269">
    <property type="protein sequence ID" value="TDL15602.1"/>
    <property type="molecule type" value="Genomic_DNA"/>
</dbReference>
<feature type="transmembrane region" description="Helical" evidence="2">
    <location>
        <begin position="33"/>
        <end position="54"/>
    </location>
</feature>
<reference evidence="3 4" key="1">
    <citation type="submission" date="2018-06" db="EMBL/GenBank/DDBJ databases">
        <title>A transcriptomic atlas of mushroom development highlights an independent origin of complex multicellularity.</title>
        <authorList>
            <consortium name="DOE Joint Genome Institute"/>
            <person name="Krizsan K."/>
            <person name="Almasi E."/>
            <person name="Merenyi Z."/>
            <person name="Sahu N."/>
            <person name="Viragh M."/>
            <person name="Koszo T."/>
            <person name="Mondo S."/>
            <person name="Kiss B."/>
            <person name="Balint B."/>
            <person name="Kues U."/>
            <person name="Barry K."/>
            <person name="Hegedus J.C."/>
            <person name="Henrissat B."/>
            <person name="Johnson J."/>
            <person name="Lipzen A."/>
            <person name="Ohm R."/>
            <person name="Nagy I."/>
            <person name="Pangilinan J."/>
            <person name="Yan J."/>
            <person name="Xiong Y."/>
            <person name="Grigoriev I.V."/>
            <person name="Hibbett D.S."/>
            <person name="Nagy L.G."/>
        </authorList>
    </citation>
    <scope>NUCLEOTIDE SEQUENCE [LARGE SCALE GENOMIC DNA]</scope>
    <source>
        <strain evidence="3 4">SZMC22713</strain>
    </source>
</reference>
<name>A0A4Y7PLA7_9AGAM</name>
<keyword evidence="2" id="KW-0472">Membrane</keyword>
<gene>
    <name evidence="3" type="ORF">BD410DRAFT_796241</name>
</gene>
<sequence>MKITIPLAGRPGERQDKDAGRDMEMGGVRRELAVVHTHCLSICLFVGMMGYLGVRPGSFDDERRSVCLVGAGGSIWYGEREIYKF</sequence>
<dbReference type="VEuPathDB" id="FungiDB:BD410DRAFT_796241"/>
<keyword evidence="4" id="KW-1185">Reference proteome</keyword>
<evidence type="ECO:0000313" key="4">
    <source>
        <dbReference type="Proteomes" id="UP000294933"/>
    </source>
</evidence>
<keyword evidence="2" id="KW-0812">Transmembrane</keyword>
<keyword evidence="2" id="KW-1133">Transmembrane helix</keyword>
<dbReference type="Proteomes" id="UP000294933">
    <property type="component" value="Unassembled WGS sequence"/>
</dbReference>
<evidence type="ECO:0000256" key="2">
    <source>
        <dbReference type="SAM" id="Phobius"/>
    </source>
</evidence>
<accession>A0A4Y7PLA7</accession>
<proteinExistence type="predicted"/>
<feature type="region of interest" description="Disordered" evidence="1">
    <location>
        <begin position="1"/>
        <end position="21"/>
    </location>
</feature>